<dbReference type="Proteomes" id="UP000828390">
    <property type="component" value="Unassembled WGS sequence"/>
</dbReference>
<evidence type="ECO:0000313" key="1">
    <source>
        <dbReference type="EMBL" id="KAH3691360.1"/>
    </source>
</evidence>
<evidence type="ECO:0000313" key="2">
    <source>
        <dbReference type="Proteomes" id="UP000828390"/>
    </source>
</evidence>
<reference evidence="1" key="2">
    <citation type="submission" date="2020-11" db="EMBL/GenBank/DDBJ databases">
        <authorList>
            <person name="McCartney M.A."/>
            <person name="Auch B."/>
            <person name="Kono T."/>
            <person name="Mallez S."/>
            <person name="Becker A."/>
            <person name="Gohl D.M."/>
            <person name="Silverstein K.A.T."/>
            <person name="Koren S."/>
            <person name="Bechman K.B."/>
            <person name="Herman A."/>
            <person name="Abrahante J.E."/>
            <person name="Garbe J."/>
        </authorList>
    </citation>
    <scope>NUCLEOTIDE SEQUENCE</scope>
    <source>
        <strain evidence="1">Duluth1</strain>
        <tissue evidence="1">Whole animal</tissue>
    </source>
</reference>
<proteinExistence type="predicted"/>
<dbReference type="EMBL" id="JAIWYP010000038">
    <property type="protein sequence ID" value="KAH3691360.1"/>
    <property type="molecule type" value="Genomic_DNA"/>
</dbReference>
<comment type="caution">
    <text evidence="1">The sequence shown here is derived from an EMBL/GenBank/DDBJ whole genome shotgun (WGS) entry which is preliminary data.</text>
</comment>
<protein>
    <submittedName>
        <fullName evidence="1">Uncharacterized protein</fullName>
    </submittedName>
</protein>
<dbReference type="AlphaFoldDB" id="A0A9D3Y1I7"/>
<reference evidence="1" key="1">
    <citation type="journal article" date="2019" name="bioRxiv">
        <title>The Genome of the Zebra Mussel, Dreissena polymorpha: A Resource for Invasive Species Research.</title>
        <authorList>
            <person name="McCartney M.A."/>
            <person name="Auch B."/>
            <person name="Kono T."/>
            <person name="Mallez S."/>
            <person name="Zhang Y."/>
            <person name="Obille A."/>
            <person name="Becker A."/>
            <person name="Abrahante J.E."/>
            <person name="Garbe J."/>
            <person name="Badalamenti J.P."/>
            <person name="Herman A."/>
            <person name="Mangelson H."/>
            <person name="Liachko I."/>
            <person name="Sullivan S."/>
            <person name="Sone E.D."/>
            <person name="Koren S."/>
            <person name="Silverstein K.A.T."/>
            <person name="Beckman K.B."/>
            <person name="Gohl D.M."/>
        </authorList>
    </citation>
    <scope>NUCLEOTIDE SEQUENCE</scope>
    <source>
        <strain evidence="1">Duluth1</strain>
        <tissue evidence="1">Whole animal</tissue>
    </source>
</reference>
<organism evidence="1 2">
    <name type="scientific">Dreissena polymorpha</name>
    <name type="common">Zebra mussel</name>
    <name type="synonym">Mytilus polymorpha</name>
    <dbReference type="NCBI Taxonomy" id="45954"/>
    <lineage>
        <taxon>Eukaryota</taxon>
        <taxon>Metazoa</taxon>
        <taxon>Spiralia</taxon>
        <taxon>Lophotrochozoa</taxon>
        <taxon>Mollusca</taxon>
        <taxon>Bivalvia</taxon>
        <taxon>Autobranchia</taxon>
        <taxon>Heteroconchia</taxon>
        <taxon>Euheterodonta</taxon>
        <taxon>Imparidentia</taxon>
        <taxon>Neoheterodontei</taxon>
        <taxon>Myida</taxon>
        <taxon>Dreissenoidea</taxon>
        <taxon>Dreissenidae</taxon>
        <taxon>Dreissena</taxon>
    </lineage>
</organism>
<gene>
    <name evidence="1" type="ORF">DPMN_190917</name>
</gene>
<accession>A0A9D3Y1I7</accession>
<sequence>MEVGSACNIPEMTEFVSTASFYAESNSNDQRHTSIVYDLKCVFCGGNHKHKGCVSVPEIKI</sequence>
<keyword evidence="2" id="KW-1185">Reference proteome</keyword>
<name>A0A9D3Y1I7_DREPO</name>